<gene>
    <name evidence="1" type="ORF">ACHAWO_001011</name>
</gene>
<keyword evidence="2" id="KW-1185">Reference proteome</keyword>
<comment type="caution">
    <text evidence="1">The sequence shown here is derived from an EMBL/GenBank/DDBJ whole genome shotgun (WGS) entry which is preliminary data.</text>
</comment>
<protein>
    <submittedName>
        <fullName evidence="1">Uncharacterized protein</fullName>
    </submittedName>
</protein>
<sequence length="88" mass="10151">MEKTFMNTELYQLINNYVGMRRINQLATVDGDLDGTYCSRYNSAVHEYGIPNYAKGYKGLNSRYKEVENHLDQELNDPFSGINHLIGQ</sequence>
<evidence type="ECO:0000313" key="2">
    <source>
        <dbReference type="Proteomes" id="UP001530400"/>
    </source>
</evidence>
<evidence type="ECO:0000313" key="1">
    <source>
        <dbReference type="EMBL" id="KAL3797162.1"/>
    </source>
</evidence>
<dbReference type="EMBL" id="JALLPJ020000266">
    <property type="protein sequence ID" value="KAL3797162.1"/>
    <property type="molecule type" value="Genomic_DNA"/>
</dbReference>
<dbReference type="AlphaFoldDB" id="A0ABD3QAV7"/>
<reference evidence="1 2" key="1">
    <citation type="submission" date="2024-10" db="EMBL/GenBank/DDBJ databases">
        <title>Updated reference genomes for cyclostephanoid diatoms.</title>
        <authorList>
            <person name="Roberts W.R."/>
            <person name="Alverson A.J."/>
        </authorList>
    </citation>
    <scope>NUCLEOTIDE SEQUENCE [LARGE SCALE GENOMIC DNA]</scope>
    <source>
        <strain evidence="1 2">AJA010-31</strain>
    </source>
</reference>
<organism evidence="1 2">
    <name type="scientific">Cyclotella atomus</name>
    <dbReference type="NCBI Taxonomy" id="382360"/>
    <lineage>
        <taxon>Eukaryota</taxon>
        <taxon>Sar</taxon>
        <taxon>Stramenopiles</taxon>
        <taxon>Ochrophyta</taxon>
        <taxon>Bacillariophyta</taxon>
        <taxon>Coscinodiscophyceae</taxon>
        <taxon>Thalassiosirophycidae</taxon>
        <taxon>Stephanodiscales</taxon>
        <taxon>Stephanodiscaceae</taxon>
        <taxon>Cyclotella</taxon>
    </lineage>
</organism>
<accession>A0ABD3QAV7</accession>
<name>A0ABD3QAV7_9STRA</name>
<proteinExistence type="predicted"/>
<dbReference type="Proteomes" id="UP001530400">
    <property type="component" value="Unassembled WGS sequence"/>
</dbReference>